<dbReference type="KEGG" id="cwo:Cwoe_2659"/>
<comment type="similarity">
    <text evidence="1 5">Belongs to the MreC family.</text>
</comment>
<dbReference type="eggNOG" id="COG1792">
    <property type="taxonomic scope" value="Bacteria"/>
</dbReference>
<dbReference type="AlphaFoldDB" id="D3F9L6"/>
<reference evidence="8 9" key="1">
    <citation type="journal article" date="2010" name="Stand. Genomic Sci.">
        <title>Complete genome sequence of Conexibacter woesei type strain (ID131577).</title>
        <authorList>
            <person name="Pukall R."/>
            <person name="Lapidus A."/>
            <person name="Glavina Del Rio T."/>
            <person name="Copeland A."/>
            <person name="Tice H."/>
            <person name="Cheng J.-F."/>
            <person name="Lucas S."/>
            <person name="Chen F."/>
            <person name="Nolan M."/>
            <person name="Bruce D."/>
            <person name="Goodwin L."/>
            <person name="Pitluck S."/>
            <person name="Mavromatis K."/>
            <person name="Ivanova N."/>
            <person name="Ovchinnikova G."/>
            <person name="Pati A."/>
            <person name="Chen A."/>
            <person name="Palaniappan K."/>
            <person name="Land M."/>
            <person name="Hauser L."/>
            <person name="Chang Y.-J."/>
            <person name="Jeffries C.D."/>
            <person name="Chain P."/>
            <person name="Meincke L."/>
            <person name="Sims D."/>
            <person name="Brettin T."/>
            <person name="Detter J.C."/>
            <person name="Rohde M."/>
            <person name="Goeker M."/>
            <person name="Bristow J."/>
            <person name="Eisen J.A."/>
            <person name="Markowitz V."/>
            <person name="Kyrpides N.C."/>
            <person name="Klenk H.-P."/>
            <person name="Hugenholtz P."/>
        </authorList>
    </citation>
    <scope>NUCLEOTIDE SEQUENCE [LARGE SCALE GENOMIC DNA]</scope>
    <source>
        <strain evidence="9">DSM 14684 / CIP 108061 / JCM 11494 / NBRC 100937 / ID131577</strain>
    </source>
</reference>
<dbReference type="InterPro" id="IPR042175">
    <property type="entry name" value="Cell/Rod_MreC_2"/>
</dbReference>
<comment type="function">
    <text evidence="5">Involved in formation and maintenance of cell shape.</text>
</comment>
<keyword evidence="9" id="KW-1185">Reference proteome</keyword>
<dbReference type="PANTHER" id="PTHR34138:SF1">
    <property type="entry name" value="CELL SHAPE-DETERMINING PROTEIN MREC"/>
    <property type="match status" value="1"/>
</dbReference>
<evidence type="ECO:0000256" key="5">
    <source>
        <dbReference type="PIRNR" id="PIRNR038471"/>
    </source>
</evidence>
<keyword evidence="3 5" id="KW-0133">Cell shape</keyword>
<dbReference type="EMBL" id="CP001854">
    <property type="protein sequence ID" value="ADB51078.1"/>
    <property type="molecule type" value="Genomic_DNA"/>
</dbReference>
<keyword evidence="6" id="KW-0812">Transmembrane</keyword>
<evidence type="ECO:0000313" key="8">
    <source>
        <dbReference type="EMBL" id="ADB51078.1"/>
    </source>
</evidence>
<dbReference type="PANTHER" id="PTHR34138">
    <property type="entry name" value="CELL SHAPE-DETERMINING PROTEIN MREC"/>
    <property type="match status" value="1"/>
</dbReference>
<evidence type="ECO:0000256" key="1">
    <source>
        <dbReference type="ARBA" id="ARBA00009369"/>
    </source>
</evidence>
<organism evidence="8 9">
    <name type="scientific">Conexibacter woesei (strain DSM 14684 / CCUG 47730 / CIP 108061 / JCM 11494 / NBRC 100937 / ID131577)</name>
    <dbReference type="NCBI Taxonomy" id="469383"/>
    <lineage>
        <taxon>Bacteria</taxon>
        <taxon>Bacillati</taxon>
        <taxon>Actinomycetota</taxon>
        <taxon>Thermoleophilia</taxon>
        <taxon>Solirubrobacterales</taxon>
        <taxon>Conexibacteraceae</taxon>
        <taxon>Conexibacter</taxon>
    </lineage>
</organism>
<dbReference type="Proteomes" id="UP000008229">
    <property type="component" value="Chromosome"/>
</dbReference>
<evidence type="ECO:0000256" key="6">
    <source>
        <dbReference type="SAM" id="Phobius"/>
    </source>
</evidence>
<dbReference type="InterPro" id="IPR042177">
    <property type="entry name" value="Cell/Rod_1"/>
</dbReference>
<feature type="domain" description="Rod shape-determining protein MreC beta-barrel core" evidence="7">
    <location>
        <begin position="127"/>
        <end position="281"/>
    </location>
</feature>
<evidence type="ECO:0000256" key="3">
    <source>
        <dbReference type="ARBA" id="ARBA00022960"/>
    </source>
</evidence>
<sequence length="295" mass="32206" precursor="true">MYDRQVRRRRVTLIALVVVSLILLTAYFGESPGSPLHSVQRGVINVLSPIQEGASRALKPARDLFGWFGDTLDAKKERDQLRAQRDALLRRQIAYDVAIEENEELRGLVAMRRTYDLSEYQPVTARIIARSPNNLFRDTMQVDAGSGSGVHVGDAVIADGGLVGHISTAAGGTAIVTLITDLRSTVSGRLLNGRGDYGLVRPSIGDPLDLLMQQLRRDTTAREGDVVVTSGTIADRLESPYPPKIPIGRVTRVDEAELDSQNQIHVAPIADLRHLDFVQILTSSPSGEGERAQVP</sequence>
<dbReference type="GO" id="GO:0008360">
    <property type="term" value="P:regulation of cell shape"/>
    <property type="evidence" value="ECO:0007669"/>
    <property type="project" value="UniProtKB-KW"/>
</dbReference>
<keyword evidence="6" id="KW-1133">Transmembrane helix</keyword>
<dbReference type="Pfam" id="PF04085">
    <property type="entry name" value="MreC"/>
    <property type="match status" value="1"/>
</dbReference>
<proteinExistence type="inferred from homology"/>
<dbReference type="STRING" id="469383.Cwoe_2659"/>
<dbReference type="HOGENOM" id="CLU_042663_7_0_11"/>
<evidence type="ECO:0000256" key="2">
    <source>
        <dbReference type="ARBA" id="ARBA00013855"/>
    </source>
</evidence>
<keyword evidence="6" id="KW-0472">Membrane</keyword>
<evidence type="ECO:0000256" key="4">
    <source>
        <dbReference type="ARBA" id="ARBA00032089"/>
    </source>
</evidence>
<reference evidence="9" key="2">
    <citation type="submission" date="2010-01" db="EMBL/GenBank/DDBJ databases">
        <title>The complete genome of Conexibacter woesei DSM 14684.</title>
        <authorList>
            <consortium name="US DOE Joint Genome Institute (JGI-PGF)"/>
            <person name="Lucas S."/>
            <person name="Copeland A."/>
            <person name="Lapidus A."/>
            <person name="Glavina del Rio T."/>
            <person name="Dalin E."/>
            <person name="Tice H."/>
            <person name="Bruce D."/>
            <person name="Goodwin L."/>
            <person name="Pitluck S."/>
            <person name="Kyrpides N."/>
            <person name="Mavromatis K."/>
            <person name="Ivanova N."/>
            <person name="Mikhailova N."/>
            <person name="Chertkov O."/>
            <person name="Brettin T."/>
            <person name="Detter J.C."/>
            <person name="Han C."/>
            <person name="Larimer F."/>
            <person name="Land M."/>
            <person name="Hauser L."/>
            <person name="Markowitz V."/>
            <person name="Cheng J.-F."/>
            <person name="Hugenholtz P."/>
            <person name="Woyke T."/>
            <person name="Wu D."/>
            <person name="Pukall R."/>
            <person name="Steenblock K."/>
            <person name="Schneider S."/>
            <person name="Klenk H.-P."/>
            <person name="Eisen J.A."/>
        </authorList>
    </citation>
    <scope>NUCLEOTIDE SEQUENCE [LARGE SCALE GENOMIC DNA]</scope>
    <source>
        <strain evidence="9">DSM 14684 / CIP 108061 / JCM 11494 / NBRC 100937 / ID131577</strain>
    </source>
</reference>
<dbReference type="PIRSF" id="PIRSF038471">
    <property type="entry name" value="MreC"/>
    <property type="match status" value="1"/>
</dbReference>
<dbReference type="GO" id="GO:0005886">
    <property type="term" value="C:plasma membrane"/>
    <property type="evidence" value="ECO:0007669"/>
    <property type="project" value="TreeGrafter"/>
</dbReference>
<evidence type="ECO:0000259" key="7">
    <source>
        <dbReference type="Pfam" id="PF04085"/>
    </source>
</evidence>
<dbReference type="InterPro" id="IPR007221">
    <property type="entry name" value="MreC"/>
</dbReference>
<evidence type="ECO:0000313" key="9">
    <source>
        <dbReference type="Proteomes" id="UP000008229"/>
    </source>
</evidence>
<protein>
    <recommendedName>
        <fullName evidence="2 5">Cell shape-determining protein MreC</fullName>
    </recommendedName>
    <alternativeName>
        <fullName evidence="4 5">Cell shape protein MreC</fullName>
    </alternativeName>
</protein>
<name>D3F9L6_CONWI</name>
<dbReference type="InterPro" id="IPR055342">
    <property type="entry name" value="MreC_beta-barrel_core"/>
</dbReference>
<feature type="transmembrane region" description="Helical" evidence="6">
    <location>
        <begin position="12"/>
        <end position="29"/>
    </location>
</feature>
<dbReference type="Gene3D" id="2.40.10.350">
    <property type="entry name" value="Rod shape-determining protein MreC, domain 2"/>
    <property type="match status" value="1"/>
</dbReference>
<gene>
    <name evidence="8" type="ordered locus">Cwoe_2659</name>
</gene>
<dbReference type="Gene3D" id="2.40.10.340">
    <property type="entry name" value="Rod shape-determining protein MreC, domain 1"/>
    <property type="match status" value="1"/>
</dbReference>
<accession>D3F9L6</accession>